<dbReference type="InterPro" id="IPR002885">
    <property type="entry name" value="PPR_rpt"/>
</dbReference>
<accession>A0A1D1ZJF9</accession>
<dbReference type="PANTHER" id="PTHR45717:SF15">
    <property type="entry name" value="AGL218WP"/>
    <property type="match status" value="1"/>
</dbReference>
<dbReference type="FunFam" id="1.25.40.10:FF:000394">
    <property type="entry name" value="Pentatricopeptide repeat-containing protein, mitochondrial"/>
    <property type="match status" value="1"/>
</dbReference>
<keyword evidence="5" id="KW-0496">Mitochondrion</keyword>
<protein>
    <submittedName>
        <fullName evidence="8">Pentatricopeptide repeat-containing protein At1g80270, mitochondrial</fullName>
    </submittedName>
</protein>
<feature type="compositionally biased region" description="Basic and acidic residues" evidence="7">
    <location>
        <begin position="148"/>
        <end position="157"/>
    </location>
</feature>
<gene>
    <name evidence="8" type="primary">At1g80270_1</name>
    <name evidence="8" type="ORF">g.72318</name>
</gene>
<evidence type="ECO:0000256" key="6">
    <source>
        <dbReference type="PROSITE-ProRule" id="PRU00708"/>
    </source>
</evidence>
<dbReference type="InterPro" id="IPR011990">
    <property type="entry name" value="TPR-like_helical_dom_sf"/>
</dbReference>
<dbReference type="SUPFAM" id="SSF48452">
    <property type="entry name" value="TPR-like"/>
    <property type="match status" value="1"/>
</dbReference>
<dbReference type="GO" id="GO:0003729">
    <property type="term" value="F:mRNA binding"/>
    <property type="evidence" value="ECO:0007669"/>
    <property type="project" value="UniProtKB-ARBA"/>
</dbReference>
<reference evidence="8" key="1">
    <citation type="submission" date="2015-07" db="EMBL/GenBank/DDBJ databases">
        <title>Transcriptome Assembly of Anthurium amnicola.</title>
        <authorList>
            <person name="Suzuki J."/>
        </authorList>
    </citation>
    <scope>NUCLEOTIDE SEQUENCE</scope>
</reference>
<feature type="region of interest" description="Disordered" evidence="7">
    <location>
        <begin position="78"/>
        <end position="161"/>
    </location>
</feature>
<dbReference type="Pfam" id="PF13812">
    <property type="entry name" value="PPR_3"/>
    <property type="match status" value="1"/>
</dbReference>
<sequence>MWALCRAVSPLRRSHSYIAGLSRSCSAKLEILTNCVEHGVDDDGCASFVPTSYLLPDTFFNGLLPTAKPFLGSRSFSSQARKKTINNEDDLEDGFSDLETPHENDKANGSADGEAVEHLTSETDLSEVESGDDSGESDEEAIGFSDIENEKNGDKPPPKKTYASSLSKVIIEAPRLSLSSAIDKWVSEGNTLGRSEIYSALFTLRRMRLYGKALQFLEWLEANKHLDSVERDYASRLDLVAKVHGLFKAEKYIDNIPESFRGELVYRTLLANCVSAVKVVKAEETFNRMRDLGFPVTAFACNQLLLLYKRLDRKKIADVLLMMEKENVKPSLFTFKLLIDTKGRSNDIAGMEKVVESMKNEGLEPDLTIQAMIARHYLFSGFSEKAAEVLKEMEGDDIKENRGACKSLLFLYAALGKEQDVERIWKVCEASPRLDECLAAIEAWGKLGHVDNAEAVFDKMSKQFKRLSSKYYNSLLKVYANHKLLAKGKELAKQMSDSKCNIGPLTWDALVNLYVQAGEVEKADSILQKATQQNKGKPLYSSFMAVMEKYSKRGEVHNAEKIFHRMRQHGYLGRVRQYQVLLQTYINAKTPAYGFKERMKADNIFPNKTVTAQLVTADAFKKSQISELLD</sequence>
<organism evidence="8">
    <name type="scientific">Anthurium amnicola</name>
    <dbReference type="NCBI Taxonomy" id="1678845"/>
    <lineage>
        <taxon>Eukaryota</taxon>
        <taxon>Viridiplantae</taxon>
        <taxon>Streptophyta</taxon>
        <taxon>Embryophyta</taxon>
        <taxon>Tracheophyta</taxon>
        <taxon>Spermatophyta</taxon>
        <taxon>Magnoliopsida</taxon>
        <taxon>Liliopsida</taxon>
        <taxon>Araceae</taxon>
        <taxon>Pothoideae</taxon>
        <taxon>Potheae</taxon>
        <taxon>Anthurium</taxon>
    </lineage>
</organism>
<dbReference type="PANTHER" id="PTHR45717">
    <property type="entry name" value="OS12G0527900 PROTEIN"/>
    <property type="match status" value="1"/>
</dbReference>
<evidence type="ECO:0000256" key="3">
    <source>
        <dbReference type="ARBA" id="ARBA00022737"/>
    </source>
</evidence>
<dbReference type="Gene3D" id="1.25.40.10">
    <property type="entry name" value="Tetratricopeptide repeat domain"/>
    <property type="match status" value="3"/>
</dbReference>
<comment type="similarity">
    <text evidence="2">Belongs to the PPR family. P subfamily.</text>
</comment>
<dbReference type="PROSITE" id="PS51375">
    <property type="entry name" value="PPR"/>
    <property type="match status" value="1"/>
</dbReference>
<feature type="compositionally biased region" description="Acidic residues" evidence="7">
    <location>
        <begin position="87"/>
        <end position="96"/>
    </location>
</feature>
<keyword evidence="4" id="KW-0809">Transit peptide</keyword>
<evidence type="ECO:0000313" key="8">
    <source>
        <dbReference type="EMBL" id="JAT66941.1"/>
    </source>
</evidence>
<evidence type="ECO:0000256" key="2">
    <source>
        <dbReference type="ARBA" id="ARBA00007626"/>
    </source>
</evidence>
<proteinExistence type="inferred from homology"/>
<name>A0A1D1ZJF9_9ARAE</name>
<feature type="repeat" description="PPR" evidence="6">
    <location>
        <begin position="331"/>
        <end position="365"/>
    </location>
</feature>
<feature type="compositionally biased region" description="Acidic residues" evidence="7">
    <location>
        <begin position="124"/>
        <end position="141"/>
    </location>
</feature>
<comment type="subcellular location">
    <subcellularLocation>
        <location evidence="1">Mitochondrion</location>
    </subcellularLocation>
</comment>
<dbReference type="Pfam" id="PF01535">
    <property type="entry name" value="PPR"/>
    <property type="match status" value="4"/>
</dbReference>
<dbReference type="AlphaFoldDB" id="A0A1D1ZJF9"/>
<evidence type="ECO:0000256" key="4">
    <source>
        <dbReference type="ARBA" id="ARBA00022946"/>
    </source>
</evidence>
<evidence type="ECO:0000256" key="1">
    <source>
        <dbReference type="ARBA" id="ARBA00004173"/>
    </source>
</evidence>
<dbReference type="FunFam" id="1.25.40.10:FF:000744">
    <property type="entry name" value="Pentatricopeptide repeat-containing protein, mitochondrial"/>
    <property type="match status" value="1"/>
</dbReference>
<evidence type="ECO:0000256" key="7">
    <source>
        <dbReference type="SAM" id="MobiDB-lite"/>
    </source>
</evidence>
<dbReference type="EMBL" id="GDJX01000995">
    <property type="protein sequence ID" value="JAT66941.1"/>
    <property type="molecule type" value="Transcribed_RNA"/>
</dbReference>
<dbReference type="GO" id="GO:0005739">
    <property type="term" value="C:mitochondrion"/>
    <property type="evidence" value="ECO:0007669"/>
    <property type="project" value="UniProtKB-SubCell"/>
</dbReference>
<keyword evidence="3" id="KW-0677">Repeat</keyword>
<evidence type="ECO:0000256" key="5">
    <source>
        <dbReference type="ARBA" id="ARBA00023128"/>
    </source>
</evidence>